<dbReference type="PANTHER" id="PTHR47237">
    <property type="entry name" value="SLL0310 PROTEIN"/>
    <property type="match status" value="1"/>
</dbReference>
<dbReference type="Pfam" id="PF00583">
    <property type="entry name" value="Acetyltransf_1"/>
    <property type="match status" value="1"/>
</dbReference>
<comment type="caution">
    <text evidence="2">The sequence shown here is derived from an EMBL/GenBank/DDBJ whole genome shotgun (WGS) entry which is preliminary data.</text>
</comment>
<organism evidence="2 3">
    <name type="scientific">Yinghuangia aomiensis</name>
    <dbReference type="NCBI Taxonomy" id="676205"/>
    <lineage>
        <taxon>Bacteria</taxon>
        <taxon>Bacillati</taxon>
        <taxon>Actinomycetota</taxon>
        <taxon>Actinomycetes</taxon>
        <taxon>Kitasatosporales</taxon>
        <taxon>Streptomycetaceae</taxon>
        <taxon>Yinghuangia</taxon>
    </lineage>
</organism>
<feature type="domain" description="N-acetyltransferase" evidence="1">
    <location>
        <begin position="4"/>
        <end position="141"/>
    </location>
</feature>
<evidence type="ECO:0000313" key="3">
    <source>
        <dbReference type="Proteomes" id="UP001500466"/>
    </source>
</evidence>
<dbReference type="PROSITE" id="PS51186">
    <property type="entry name" value="GNAT"/>
    <property type="match status" value="1"/>
</dbReference>
<name>A0ABP9IAG9_9ACTN</name>
<dbReference type="InterPro" id="IPR016181">
    <property type="entry name" value="Acyl_CoA_acyltransferase"/>
</dbReference>
<gene>
    <name evidence="2" type="ORF">GCM10023205_77120</name>
</gene>
<dbReference type="CDD" id="cd04301">
    <property type="entry name" value="NAT_SF"/>
    <property type="match status" value="1"/>
</dbReference>
<reference evidence="3" key="1">
    <citation type="journal article" date="2019" name="Int. J. Syst. Evol. Microbiol.">
        <title>The Global Catalogue of Microorganisms (GCM) 10K type strain sequencing project: providing services to taxonomists for standard genome sequencing and annotation.</title>
        <authorList>
            <consortium name="The Broad Institute Genomics Platform"/>
            <consortium name="The Broad Institute Genome Sequencing Center for Infectious Disease"/>
            <person name="Wu L."/>
            <person name="Ma J."/>
        </authorList>
    </citation>
    <scope>NUCLEOTIDE SEQUENCE [LARGE SCALE GENOMIC DNA]</scope>
    <source>
        <strain evidence="3">JCM 17986</strain>
    </source>
</reference>
<dbReference type="Gene3D" id="3.40.630.30">
    <property type="match status" value="1"/>
</dbReference>
<dbReference type="InterPro" id="IPR041496">
    <property type="entry name" value="YitH/HolE_GNAT"/>
</dbReference>
<dbReference type="EMBL" id="BAABHS010000048">
    <property type="protein sequence ID" value="GAA4993028.1"/>
    <property type="molecule type" value="Genomic_DNA"/>
</dbReference>
<dbReference type="InterPro" id="IPR052729">
    <property type="entry name" value="Acyl/Acetyltrans_Enzymes"/>
</dbReference>
<protein>
    <submittedName>
        <fullName evidence="2">Acetyltransferase</fullName>
    </submittedName>
</protein>
<dbReference type="SUPFAM" id="SSF55729">
    <property type="entry name" value="Acyl-CoA N-acyltransferases (Nat)"/>
    <property type="match status" value="1"/>
</dbReference>
<dbReference type="InterPro" id="IPR000182">
    <property type="entry name" value="GNAT_dom"/>
</dbReference>
<dbReference type="Proteomes" id="UP001500466">
    <property type="component" value="Unassembled WGS sequence"/>
</dbReference>
<dbReference type="PANTHER" id="PTHR47237:SF1">
    <property type="entry name" value="SLL0310 PROTEIN"/>
    <property type="match status" value="1"/>
</dbReference>
<dbReference type="Gene3D" id="3.40.630.90">
    <property type="match status" value="1"/>
</dbReference>
<dbReference type="Pfam" id="PF18014">
    <property type="entry name" value="Acetyltransf_18"/>
    <property type="match status" value="1"/>
</dbReference>
<dbReference type="RefSeq" id="WP_345680529.1">
    <property type="nucleotide sequence ID" value="NZ_BAABHS010000048.1"/>
</dbReference>
<accession>A0ABP9IAG9</accession>
<sequence length="282" mass="30200">MPMFVIGTASGRDISTMRDWAIAEGWDQGFHDHLAFAPADPHGFLIGRLKGEPVACISAVRYGTDHGFIGYYIVLPEARGKGYGLSIFRSAMDHLSGRLVGLDSVPDQQDNYRTSGFRTAWENIRFAGRPSGAAPTSTDTEIVDAAAVPFADLAAYDARFFPAPRDAFLSAWTMLPGHTAVAALHDGRVTGFGVIRPSTGPWRVGPLHADSPGLAATVLAALSETTGGDRLRIDVPETQTHFIRHLTTAGMTPISRNTRMYTGEPPAIDSTGIYGITNGELG</sequence>
<evidence type="ECO:0000313" key="2">
    <source>
        <dbReference type="EMBL" id="GAA4993028.1"/>
    </source>
</evidence>
<evidence type="ECO:0000259" key="1">
    <source>
        <dbReference type="PROSITE" id="PS51186"/>
    </source>
</evidence>
<keyword evidence="3" id="KW-1185">Reference proteome</keyword>
<proteinExistence type="predicted"/>